<dbReference type="HOGENOM" id="CLU_2604299_0_0_14"/>
<dbReference type="EMBL" id="CP006720">
    <property type="protein sequence ID" value="AHI57890.1"/>
    <property type="molecule type" value="Genomic_DNA"/>
</dbReference>
<gene>
    <name evidence="1" type="ORF">P344_02725</name>
</gene>
<evidence type="ECO:0000313" key="2">
    <source>
        <dbReference type="Proteomes" id="UP000019260"/>
    </source>
</evidence>
<reference evidence="1 2" key="1">
    <citation type="submission" date="2013-09" db="EMBL/GenBank/DDBJ databases">
        <title>Complete genome sequence of Spiroplasma mirum suckling mouse cataract agent.</title>
        <authorList>
            <person name="Landry C.A."/>
            <person name="Bastian F.O."/>
            <person name="Thune R.L."/>
        </authorList>
    </citation>
    <scope>NUCLEOTIDE SEQUENCE [LARGE SCALE GENOMIC DNA]</scope>
    <source>
        <strain evidence="1 2">SMCA</strain>
    </source>
</reference>
<sequence>MPGDLVKWVYDQIETNNKIKETYTINAEELTEKKQKLIQRKIKNAKKTNDIQSQLDNHYNEQLVLTPSAPPVNDDSIHK</sequence>
<protein>
    <submittedName>
        <fullName evidence="1">Uncharacterized protein</fullName>
    </submittedName>
</protein>
<dbReference type="Proteomes" id="UP000019260">
    <property type="component" value="Chromosome"/>
</dbReference>
<accession>W0GP91</accession>
<dbReference type="KEGG" id="smia:P344_02725"/>
<name>W0GP91_9MOLU</name>
<dbReference type="PATRIC" id="fig|838561.3.peg.524"/>
<dbReference type="RefSeq" id="WP_025317253.1">
    <property type="nucleotide sequence ID" value="NZ_CP002082.1"/>
</dbReference>
<keyword evidence="2" id="KW-1185">Reference proteome</keyword>
<organism evidence="1 2">
    <name type="scientific">Spiroplasma mirum ATCC 29335</name>
    <dbReference type="NCBI Taxonomy" id="838561"/>
    <lineage>
        <taxon>Bacteria</taxon>
        <taxon>Bacillati</taxon>
        <taxon>Mycoplasmatota</taxon>
        <taxon>Mollicutes</taxon>
        <taxon>Entomoplasmatales</taxon>
        <taxon>Spiroplasmataceae</taxon>
        <taxon>Spiroplasma</taxon>
    </lineage>
</organism>
<dbReference type="KEGG" id="smir:SMM_0453"/>
<dbReference type="AlphaFoldDB" id="W0GP91"/>
<evidence type="ECO:0000313" key="1">
    <source>
        <dbReference type="EMBL" id="AHI57890.1"/>
    </source>
</evidence>
<proteinExistence type="predicted"/>